<protein>
    <recommendedName>
        <fullName evidence="3">HPP transmembrane region domain-containing protein</fullName>
    </recommendedName>
</protein>
<dbReference type="PANTHER" id="PTHR33741:SF5">
    <property type="entry name" value="TRANSMEMBRANE PROTEIN DDB_G0269096-RELATED"/>
    <property type="match status" value="1"/>
</dbReference>
<dbReference type="AlphaFoldDB" id="A0A7S3PR73"/>
<organism evidence="4">
    <name type="scientific">Aplanochytrium stocchinoi</name>
    <dbReference type="NCBI Taxonomy" id="215587"/>
    <lineage>
        <taxon>Eukaryota</taxon>
        <taxon>Sar</taxon>
        <taxon>Stramenopiles</taxon>
        <taxon>Bigyra</taxon>
        <taxon>Labyrinthulomycetes</taxon>
        <taxon>Thraustochytrida</taxon>
        <taxon>Thraustochytriidae</taxon>
        <taxon>Aplanochytrium</taxon>
    </lineage>
</organism>
<dbReference type="Pfam" id="PF04982">
    <property type="entry name" value="TM_HPP"/>
    <property type="match status" value="1"/>
</dbReference>
<evidence type="ECO:0000256" key="2">
    <source>
        <dbReference type="SAM" id="Phobius"/>
    </source>
</evidence>
<dbReference type="InterPro" id="IPR058581">
    <property type="entry name" value="TM_HPP"/>
</dbReference>
<evidence type="ECO:0000313" key="4">
    <source>
        <dbReference type="EMBL" id="CAE0447899.1"/>
    </source>
</evidence>
<name>A0A7S3PR73_9STRA</name>
<feature type="region of interest" description="Disordered" evidence="1">
    <location>
        <begin position="268"/>
        <end position="287"/>
    </location>
</feature>
<accession>A0A7S3PR73</accession>
<feature type="transmembrane region" description="Helical" evidence="2">
    <location>
        <begin position="69"/>
        <end position="88"/>
    </location>
</feature>
<feature type="domain" description="HPP transmembrane region" evidence="3">
    <location>
        <begin position="65"/>
        <end position="228"/>
    </location>
</feature>
<feature type="transmembrane region" description="Helical" evidence="2">
    <location>
        <begin position="155"/>
        <end position="176"/>
    </location>
</feature>
<evidence type="ECO:0000256" key="1">
    <source>
        <dbReference type="SAM" id="MobiDB-lite"/>
    </source>
</evidence>
<dbReference type="PANTHER" id="PTHR33741">
    <property type="entry name" value="TRANSMEMBRANE PROTEIN DDB_G0269096-RELATED"/>
    <property type="match status" value="1"/>
</dbReference>
<gene>
    <name evidence="4" type="ORF">ASTO00021_LOCUS17863</name>
</gene>
<keyword evidence="2" id="KW-1133">Transmembrane helix</keyword>
<feature type="transmembrane region" description="Helical" evidence="2">
    <location>
        <begin position="130"/>
        <end position="148"/>
    </location>
</feature>
<dbReference type="EMBL" id="HBIN01023211">
    <property type="protein sequence ID" value="CAE0447899.1"/>
    <property type="molecule type" value="Transcribed_RNA"/>
</dbReference>
<evidence type="ECO:0000259" key="3">
    <source>
        <dbReference type="Pfam" id="PF04982"/>
    </source>
</evidence>
<keyword evidence="2" id="KW-0812">Transmembrane</keyword>
<feature type="transmembrane region" description="Helical" evidence="2">
    <location>
        <begin position="100"/>
        <end position="118"/>
    </location>
</feature>
<feature type="transmembrane region" description="Helical" evidence="2">
    <location>
        <begin position="196"/>
        <end position="217"/>
    </location>
</feature>
<proteinExistence type="predicted"/>
<sequence length="308" mass="32819">MALVDTNEAHDTQIKSGNVLTFSSSALSPRRTSSVLNGKNETSNFQFVAEYFMKMKGQGDKPIPVPSPMAIFIMCLASFLSIGTLSLIKYLPASAVGSSDYTDVLGSFGASAVLIYGAPNAPLSAPRNQIFGQFVAAVIGIMCRLWIVDSMDGNVGLALPVSITLCIFVQAVTQCFHPPAGGTNLIMVLSPTTSKIGFGQLVPVTYGTLVMFGWGLLCNNLNPENKYPLYWFGFKNGCLGYCQPETPAGVTETDLNTTINDTKINEAVDEGVSDDQDPSKNKGSTCESLGRAVVENADVFGIQVHNST</sequence>
<dbReference type="InterPro" id="IPR007065">
    <property type="entry name" value="HPP"/>
</dbReference>
<keyword evidence="2" id="KW-0472">Membrane</keyword>
<reference evidence="4" key="1">
    <citation type="submission" date="2021-01" db="EMBL/GenBank/DDBJ databases">
        <authorList>
            <person name="Corre E."/>
            <person name="Pelletier E."/>
            <person name="Niang G."/>
            <person name="Scheremetjew M."/>
            <person name="Finn R."/>
            <person name="Kale V."/>
            <person name="Holt S."/>
            <person name="Cochrane G."/>
            <person name="Meng A."/>
            <person name="Brown T."/>
            <person name="Cohen L."/>
        </authorList>
    </citation>
    <scope>NUCLEOTIDE SEQUENCE</scope>
    <source>
        <strain evidence="4">GSBS06</strain>
    </source>
</reference>